<dbReference type="RefSeq" id="WP_188929140.1">
    <property type="nucleotide sequence ID" value="NZ_BMJC01000001.1"/>
</dbReference>
<organism evidence="1 2">
    <name type="scientific">Puia dinghuensis</name>
    <dbReference type="NCBI Taxonomy" id="1792502"/>
    <lineage>
        <taxon>Bacteria</taxon>
        <taxon>Pseudomonadati</taxon>
        <taxon>Bacteroidota</taxon>
        <taxon>Chitinophagia</taxon>
        <taxon>Chitinophagales</taxon>
        <taxon>Chitinophagaceae</taxon>
        <taxon>Puia</taxon>
    </lineage>
</organism>
<dbReference type="SUPFAM" id="SSF51445">
    <property type="entry name" value="(Trans)glycosidases"/>
    <property type="match status" value="1"/>
</dbReference>
<dbReference type="InterPro" id="IPR017853">
    <property type="entry name" value="GH"/>
</dbReference>
<protein>
    <submittedName>
        <fullName evidence="1">Uncharacterized protein</fullName>
    </submittedName>
</protein>
<evidence type="ECO:0000313" key="2">
    <source>
        <dbReference type="Proteomes" id="UP000607559"/>
    </source>
</evidence>
<reference evidence="1" key="1">
    <citation type="journal article" date="2014" name="Int. J. Syst. Evol. Microbiol.">
        <title>Complete genome sequence of Corynebacterium casei LMG S-19264T (=DSM 44701T), isolated from a smear-ripened cheese.</title>
        <authorList>
            <consortium name="US DOE Joint Genome Institute (JGI-PGF)"/>
            <person name="Walter F."/>
            <person name="Albersmeier A."/>
            <person name="Kalinowski J."/>
            <person name="Ruckert C."/>
        </authorList>
    </citation>
    <scope>NUCLEOTIDE SEQUENCE</scope>
    <source>
        <strain evidence="1">CGMCC 1.15448</strain>
    </source>
</reference>
<name>A0A8J2U9Q0_9BACT</name>
<sequence length="692" mass="78106">MVIFKHIPIIFLLFACLSCNEKQQGRLRPSVLCPYPKKIAVYKDNVYDLNGYADEGNGDPFCLFDENALVDPANDPDGSYKPHTNPQPAAHPGIYFPAGKGNRIVIDLGATGRLTDAWLYDRSNSPDSVWLYVGDMLHWKLKAAFTAISYFESSRWRRVPLDDSSRYVMIRFSSYKTAITEMVLYGCAGGAGAQPPSAAPPSAASPSAAPKDPPFTRKAMKEFLGVNDYSAVDAKWLKPFYYSRMYSFAVDFDRDTINRYPDVQYNMTHFGYWDNSIHDYHYGTEDNVKQNHHVVWYTMQGLPLWMAKDEKDKKGRPVTQWGMDPEDPRSYVRHSAMMWTLAAWFGHTKRDTNLLSLDHRPRTAGRGTMQLYENGNEEDAFWTGERYCDPMDYFAQSSADYDGAEGALGARCGIHNADSSSALITSGLISLDTNRIRVYKFLCNTLRKDKAFIWKGGVQYHHYSSDGRHGISPEEDSLRWRLAKVKSFTDRLEPGIPCILGENGYDKSQRTRQATPLLPGLSPEECQAVFILRSINATAFSGFDSYILYWFKDNNPADDANVYLTSGVVRQMPDGSIQPYPSWFYISTLENRLGNYRPDQIVSEKGNVWVYKYRNVLSPDSVAYFIYSPTHTGWKDPAFALEVGNVAGEAQEINFAAGSVDGDVVGRKVMDGKVTVEVGEKPRLVLVREGKL</sequence>
<proteinExistence type="predicted"/>
<keyword evidence="2" id="KW-1185">Reference proteome</keyword>
<dbReference type="AlphaFoldDB" id="A0A8J2U9Q0"/>
<dbReference type="Proteomes" id="UP000607559">
    <property type="component" value="Unassembled WGS sequence"/>
</dbReference>
<evidence type="ECO:0000313" key="1">
    <source>
        <dbReference type="EMBL" id="GGA88757.1"/>
    </source>
</evidence>
<dbReference type="EMBL" id="BMJC01000001">
    <property type="protein sequence ID" value="GGA88757.1"/>
    <property type="molecule type" value="Genomic_DNA"/>
</dbReference>
<accession>A0A8J2U9Q0</accession>
<reference evidence="1" key="2">
    <citation type="submission" date="2020-09" db="EMBL/GenBank/DDBJ databases">
        <authorList>
            <person name="Sun Q."/>
            <person name="Zhou Y."/>
        </authorList>
    </citation>
    <scope>NUCLEOTIDE SEQUENCE</scope>
    <source>
        <strain evidence="1">CGMCC 1.15448</strain>
    </source>
</reference>
<dbReference type="PROSITE" id="PS51257">
    <property type="entry name" value="PROKAR_LIPOPROTEIN"/>
    <property type="match status" value="1"/>
</dbReference>
<comment type="caution">
    <text evidence="1">The sequence shown here is derived from an EMBL/GenBank/DDBJ whole genome shotgun (WGS) entry which is preliminary data.</text>
</comment>
<gene>
    <name evidence="1" type="ORF">GCM10011511_09970</name>
</gene>